<reference evidence="1 2" key="1">
    <citation type="submission" date="2017-05" db="EMBL/GenBank/DDBJ databases">
        <title>Vagococcus spp. assemblies.</title>
        <authorList>
            <person name="Gulvik C.A."/>
        </authorList>
    </citation>
    <scope>NUCLEOTIDE SEQUENCE [LARGE SCALE GENOMIC DNA]</scope>
    <source>
        <strain evidence="1 2">CCUG 51432</strain>
    </source>
</reference>
<evidence type="ECO:0008006" key="3">
    <source>
        <dbReference type="Google" id="ProtNLM"/>
    </source>
</evidence>
<keyword evidence="2" id="KW-1185">Reference proteome</keyword>
<dbReference type="EMBL" id="NGKA01000015">
    <property type="protein sequence ID" value="RSU10296.1"/>
    <property type="molecule type" value="Genomic_DNA"/>
</dbReference>
<dbReference type="Proteomes" id="UP000287605">
    <property type="component" value="Unassembled WGS sequence"/>
</dbReference>
<accession>A0A430AQG1</accession>
<proteinExistence type="predicted"/>
<organism evidence="1 2">
    <name type="scientific">Vagococcus elongatus</name>
    <dbReference type="NCBI Taxonomy" id="180344"/>
    <lineage>
        <taxon>Bacteria</taxon>
        <taxon>Bacillati</taxon>
        <taxon>Bacillota</taxon>
        <taxon>Bacilli</taxon>
        <taxon>Lactobacillales</taxon>
        <taxon>Enterococcaceae</taxon>
        <taxon>Vagococcus</taxon>
    </lineage>
</organism>
<dbReference type="SUPFAM" id="SSF53474">
    <property type="entry name" value="alpha/beta-Hydrolases"/>
    <property type="match status" value="1"/>
</dbReference>
<evidence type="ECO:0000313" key="2">
    <source>
        <dbReference type="Proteomes" id="UP000287605"/>
    </source>
</evidence>
<dbReference type="AlphaFoldDB" id="A0A430AQG1"/>
<sequence>MMKEIFKNSLIVGGVLLLFAFYIIMFTPFPILEHYNQSKKEVLTSLESVVEDELVVKEDVVYYKSTLHAHRLTAIYQKNQSHLFPIVYYHPLGSPRTDWLETEGAVLARQGYMVVELNESTGNDYSFAKTTERLTNVQEVIRQLAEENHSALTSFSWISEGIGSRIVLDYLLITNQTSDAVYLVNPYVSFEDMEKNSDKTLDSLAASKYQQAYMAEGPCENAIDQLKDFKHTSIFTTEDFSGQSKLAEHLENISFDDKKEKVATLERVPITSDVILQNR</sequence>
<name>A0A430AQG1_9ENTE</name>
<protein>
    <recommendedName>
        <fullName evidence="3">Alpha/beta hydrolase</fullName>
    </recommendedName>
</protein>
<comment type="caution">
    <text evidence="1">The sequence shown here is derived from an EMBL/GenBank/DDBJ whole genome shotgun (WGS) entry which is preliminary data.</text>
</comment>
<evidence type="ECO:0000313" key="1">
    <source>
        <dbReference type="EMBL" id="RSU10296.1"/>
    </source>
</evidence>
<gene>
    <name evidence="1" type="ORF">CBF29_09795</name>
</gene>
<dbReference type="InterPro" id="IPR029058">
    <property type="entry name" value="AB_hydrolase_fold"/>
</dbReference>